<dbReference type="EMBL" id="MTAC01000014">
    <property type="protein sequence ID" value="OSI34738.1"/>
    <property type="molecule type" value="Genomic_DNA"/>
</dbReference>
<keyword evidence="2" id="KW-0229">DNA integration</keyword>
<organism evidence="7 8">
    <name type="scientific">Neisseria dumasiana</name>
    <dbReference type="NCBI Taxonomy" id="1931275"/>
    <lineage>
        <taxon>Bacteria</taxon>
        <taxon>Pseudomonadati</taxon>
        <taxon>Pseudomonadota</taxon>
        <taxon>Betaproteobacteria</taxon>
        <taxon>Neisseriales</taxon>
        <taxon>Neisseriaceae</taxon>
        <taxon>Neisseria</taxon>
    </lineage>
</organism>
<comment type="similarity">
    <text evidence="1">Belongs to the 'phage' integrase family.</text>
</comment>
<dbReference type="SUPFAM" id="SSF56349">
    <property type="entry name" value="DNA breaking-rejoining enzymes"/>
    <property type="match status" value="1"/>
</dbReference>
<gene>
    <name evidence="7" type="ORF">BV913_06640</name>
</gene>
<dbReference type="PROSITE" id="PS51900">
    <property type="entry name" value="CB"/>
    <property type="match status" value="1"/>
</dbReference>
<evidence type="ECO:0000256" key="5">
    <source>
        <dbReference type="PROSITE-ProRule" id="PRU01248"/>
    </source>
</evidence>
<dbReference type="InterPro" id="IPR053876">
    <property type="entry name" value="Phage_int_M"/>
</dbReference>
<proteinExistence type="inferred from homology"/>
<name>A0ABX3WLF0_9NEIS</name>
<dbReference type="Gene3D" id="1.10.443.10">
    <property type="entry name" value="Intergrase catalytic core"/>
    <property type="match status" value="1"/>
</dbReference>
<evidence type="ECO:0000256" key="4">
    <source>
        <dbReference type="ARBA" id="ARBA00023172"/>
    </source>
</evidence>
<dbReference type="Pfam" id="PF22022">
    <property type="entry name" value="Phage_int_M"/>
    <property type="match status" value="1"/>
</dbReference>
<reference evidence="7 8" key="1">
    <citation type="submission" date="2017-01" db="EMBL/GenBank/DDBJ databases">
        <authorList>
            <person name="Wolfgang W.J."/>
            <person name="Cole J."/>
            <person name="Wroblewski D."/>
            <person name="Mcginnis J."/>
            <person name="Musser K.A."/>
        </authorList>
    </citation>
    <scope>NUCLEOTIDE SEQUENCE [LARGE SCALE GENOMIC DNA]</scope>
    <source>
        <strain evidence="7 8">93087</strain>
    </source>
</reference>
<feature type="domain" description="Core-binding (CB)" evidence="6">
    <location>
        <begin position="97"/>
        <end position="180"/>
    </location>
</feature>
<sequence length="401" mass="45107">MTFYFRAYFKGKTNRFAIGRFDPNHPRMAINPSRIGYSIEGAARVAAQMADKHLEYEAKGGYSVYLKEQKALKRQEALISNLNQSAEKEVVEGEAVLTLGNLLTAYMDYLKSKGRVSAHSVRTDLDKNVFKTHPAIIDMPANQITPDEIALILRSIHERGHGRTANKIRSYLHAAFTLAMQAKYNPSLPKHFISFNAVMNPVAVISPDTASNRADKNPLAGEEMRCYWRMIDQYPEPHIKASLKLHLLLGAPRIAQLVRLQWKDVHHSYLVLQDGKGKPGKPPRPHYLPLIEPVKVILAEMPRLSERVFGSGKAPMTATTLSDWAKKAVDGQIQNFTLKRTRSGVETLLASLKVSQEVRGYLQSHGIGGVQNKHYNAYEFLDEKAEALNKLHHYLQSTDSL</sequence>
<evidence type="ECO:0000259" key="6">
    <source>
        <dbReference type="PROSITE" id="PS51900"/>
    </source>
</evidence>
<evidence type="ECO:0000256" key="1">
    <source>
        <dbReference type="ARBA" id="ARBA00008857"/>
    </source>
</evidence>
<dbReference type="InterPro" id="IPR011010">
    <property type="entry name" value="DNA_brk_join_enz"/>
</dbReference>
<dbReference type="InterPro" id="IPR044068">
    <property type="entry name" value="CB"/>
</dbReference>
<evidence type="ECO:0000313" key="7">
    <source>
        <dbReference type="EMBL" id="OSI34738.1"/>
    </source>
</evidence>
<dbReference type="Proteomes" id="UP000193346">
    <property type="component" value="Unassembled WGS sequence"/>
</dbReference>
<dbReference type="PANTHER" id="PTHR30629:SF2">
    <property type="entry name" value="PROPHAGE INTEGRASE INTS-RELATED"/>
    <property type="match status" value="1"/>
</dbReference>
<comment type="caution">
    <text evidence="7">The sequence shown here is derived from an EMBL/GenBank/DDBJ whole genome shotgun (WGS) entry which is preliminary data.</text>
</comment>
<evidence type="ECO:0000313" key="8">
    <source>
        <dbReference type="Proteomes" id="UP000193346"/>
    </source>
</evidence>
<protein>
    <recommendedName>
        <fullName evidence="6">Core-binding (CB) domain-containing protein</fullName>
    </recommendedName>
</protein>
<keyword evidence="3 5" id="KW-0238">DNA-binding</keyword>
<keyword evidence="4" id="KW-0233">DNA recombination</keyword>
<evidence type="ECO:0000256" key="2">
    <source>
        <dbReference type="ARBA" id="ARBA00022908"/>
    </source>
</evidence>
<dbReference type="InterPro" id="IPR013762">
    <property type="entry name" value="Integrase-like_cat_sf"/>
</dbReference>
<evidence type="ECO:0000256" key="3">
    <source>
        <dbReference type="ARBA" id="ARBA00023125"/>
    </source>
</evidence>
<keyword evidence="8" id="KW-1185">Reference proteome</keyword>
<dbReference type="InterPro" id="IPR010998">
    <property type="entry name" value="Integrase_recombinase_N"/>
</dbReference>
<dbReference type="PANTHER" id="PTHR30629">
    <property type="entry name" value="PROPHAGE INTEGRASE"/>
    <property type="match status" value="1"/>
</dbReference>
<accession>A0ABX3WLF0</accession>
<dbReference type="Gene3D" id="1.10.150.130">
    <property type="match status" value="1"/>
</dbReference>
<dbReference type="InterPro" id="IPR050808">
    <property type="entry name" value="Phage_Integrase"/>
</dbReference>